<protein>
    <recommendedName>
        <fullName evidence="4">DUF4367 domain-containing protein</fullName>
    </recommendedName>
</protein>
<name>A0A7W5B441_9BACL</name>
<dbReference type="EMBL" id="JACHXK010000022">
    <property type="protein sequence ID" value="MBB3113814.1"/>
    <property type="molecule type" value="Genomic_DNA"/>
</dbReference>
<sequence length="335" mass="37660">MESSSVGKDEDLTLNKAYLAHEYPFKQMDLTDKVMRRIEQGSVNERKAREAGGRKWLRPATVLTGMLGLILFASVSGYAATKLIEIRDRSGQVVMKTIDYPHYPPDATISQQMSDYDERVKASLEPGEFAAYYINDEAINEYDKLNPIKFVFQPVQYKTYAEFAEAQTAAKGPSIPMPAYVPEGLHLLYGQVHPKLPHSGEGENSTYSQVKQRLIERASQAPTSADKLFMEKLDWTESGHSQLYFADEQGKIVGYILASFAMGSDVWPQDGDVVEKVKIGEQQEGIYHQVAREDGLHSLAWFDSQRKIAYNLLVKADSGYSKEEMMRMAASMLNG</sequence>
<reference evidence="2 3" key="1">
    <citation type="submission" date="2020-08" db="EMBL/GenBank/DDBJ databases">
        <title>Genomic Encyclopedia of Type Strains, Phase III (KMG-III): the genomes of soil and plant-associated and newly described type strains.</title>
        <authorList>
            <person name="Whitman W."/>
        </authorList>
    </citation>
    <scope>NUCLEOTIDE SEQUENCE [LARGE SCALE GENOMIC DNA]</scope>
    <source>
        <strain evidence="2 3">CECT 5862</strain>
    </source>
</reference>
<feature type="transmembrane region" description="Helical" evidence="1">
    <location>
        <begin position="56"/>
        <end position="80"/>
    </location>
</feature>
<keyword evidence="1" id="KW-0812">Transmembrane</keyword>
<organism evidence="2 3">
    <name type="scientific">Paenibacillus phyllosphaerae</name>
    <dbReference type="NCBI Taxonomy" id="274593"/>
    <lineage>
        <taxon>Bacteria</taxon>
        <taxon>Bacillati</taxon>
        <taxon>Bacillota</taxon>
        <taxon>Bacilli</taxon>
        <taxon>Bacillales</taxon>
        <taxon>Paenibacillaceae</taxon>
        <taxon>Paenibacillus</taxon>
    </lineage>
</organism>
<evidence type="ECO:0000313" key="3">
    <source>
        <dbReference type="Proteomes" id="UP000570361"/>
    </source>
</evidence>
<dbReference type="RefSeq" id="WP_183603883.1">
    <property type="nucleotide sequence ID" value="NZ_JACHXK010000022.1"/>
</dbReference>
<proteinExistence type="predicted"/>
<dbReference type="Proteomes" id="UP000570361">
    <property type="component" value="Unassembled WGS sequence"/>
</dbReference>
<evidence type="ECO:0008006" key="4">
    <source>
        <dbReference type="Google" id="ProtNLM"/>
    </source>
</evidence>
<keyword evidence="1" id="KW-0472">Membrane</keyword>
<accession>A0A7W5B441</accession>
<keyword evidence="1" id="KW-1133">Transmembrane helix</keyword>
<evidence type="ECO:0000256" key="1">
    <source>
        <dbReference type="SAM" id="Phobius"/>
    </source>
</evidence>
<dbReference type="AlphaFoldDB" id="A0A7W5B441"/>
<evidence type="ECO:0000313" key="2">
    <source>
        <dbReference type="EMBL" id="MBB3113814.1"/>
    </source>
</evidence>
<keyword evidence="3" id="KW-1185">Reference proteome</keyword>
<comment type="caution">
    <text evidence="2">The sequence shown here is derived from an EMBL/GenBank/DDBJ whole genome shotgun (WGS) entry which is preliminary data.</text>
</comment>
<gene>
    <name evidence="2" type="ORF">FHS18_005927</name>
</gene>